<dbReference type="AlphaFoldDB" id="A0A0E9PA91"/>
<reference evidence="1" key="2">
    <citation type="journal article" date="2015" name="Fish Shellfish Immunol.">
        <title>Early steps in the European eel (Anguilla anguilla)-Vibrio vulnificus interaction in the gills: Role of the RtxA13 toxin.</title>
        <authorList>
            <person name="Callol A."/>
            <person name="Pajuelo D."/>
            <person name="Ebbesson L."/>
            <person name="Teles M."/>
            <person name="MacKenzie S."/>
            <person name="Amaro C."/>
        </authorList>
    </citation>
    <scope>NUCLEOTIDE SEQUENCE</scope>
</reference>
<proteinExistence type="predicted"/>
<name>A0A0E9PA91_ANGAN</name>
<sequence>MDQVTLLLYYNSMQHKTCKTLTGTHFGVFQKTVYFSRWHKCYSNNNI</sequence>
<dbReference type="EMBL" id="GBXM01107839">
    <property type="protein sequence ID" value="JAH00738.1"/>
    <property type="molecule type" value="Transcribed_RNA"/>
</dbReference>
<evidence type="ECO:0000313" key="1">
    <source>
        <dbReference type="EMBL" id="JAH00738.1"/>
    </source>
</evidence>
<accession>A0A0E9PA91</accession>
<reference evidence="1" key="1">
    <citation type="submission" date="2014-11" db="EMBL/GenBank/DDBJ databases">
        <authorList>
            <person name="Amaro Gonzalez C."/>
        </authorList>
    </citation>
    <scope>NUCLEOTIDE SEQUENCE</scope>
</reference>
<organism evidence="1">
    <name type="scientific">Anguilla anguilla</name>
    <name type="common">European freshwater eel</name>
    <name type="synonym">Muraena anguilla</name>
    <dbReference type="NCBI Taxonomy" id="7936"/>
    <lineage>
        <taxon>Eukaryota</taxon>
        <taxon>Metazoa</taxon>
        <taxon>Chordata</taxon>
        <taxon>Craniata</taxon>
        <taxon>Vertebrata</taxon>
        <taxon>Euteleostomi</taxon>
        <taxon>Actinopterygii</taxon>
        <taxon>Neopterygii</taxon>
        <taxon>Teleostei</taxon>
        <taxon>Anguilliformes</taxon>
        <taxon>Anguillidae</taxon>
        <taxon>Anguilla</taxon>
    </lineage>
</organism>
<protein>
    <submittedName>
        <fullName evidence="1">Uncharacterized protein</fullName>
    </submittedName>
</protein>